<name>X0W7V0_9ZZZZ</name>
<protein>
    <submittedName>
        <fullName evidence="1">Uncharacterized protein</fullName>
    </submittedName>
</protein>
<accession>X0W7V0</accession>
<sequence>TTTGVGTFGPDFRMNTNGPTTEWIIFNDDAGNDPQIGFITDATSTPTRFTMGVDDSDGLFKMSNSATLETSTVLVLDNSGHWDFQAGNLTTTGDLEADDATFTGTLIVPTIIADTTTLVVNAPSYENKVGIGTATPLKQFHISNASGEAGMMFSRKDTSVDDGNNIGIIRFSGAEDETENDVGVLILEADGDWDASNSPTRFVFQTTTSGKTSDVKMVLDKDGNVGIGTTDPQVELDLVGDLTATGTATVGGLTTRTAME</sequence>
<feature type="non-terminal residue" evidence="1">
    <location>
        <position position="260"/>
    </location>
</feature>
<dbReference type="AlphaFoldDB" id="X0W7V0"/>
<comment type="caution">
    <text evidence="1">The sequence shown here is derived from an EMBL/GenBank/DDBJ whole genome shotgun (WGS) entry which is preliminary data.</text>
</comment>
<dbReference type="EMBL" id="BARS01032863">
    <property type="protein sequence ID" value="GAG19337.1"/>
    <property type="molecule type" value="Genomic_DNA"/>
</dbReference>
<reference evidence="1" key="1">
    <citation type="journal article" date="2014" name="Front. Microbiol.">
        <title>High frequency of phylogenetically diverse reductive dehalogenase-homologous genes in deep subseafloor sedimentary metagenomes.</title>
        <authorList>
            <person name="Kawai M."/>
            <person name="Futagami T."/>
            <person name="Toyoda A."/>
            <person name="Takaki Y."/>
            <person name="Nishi S."/>
            <person name="Hori S."/>
            <person name="Arai W."/>
            <person name="Tsubouchi T."/>
            <person name="Morono Y."/>
            <person name="Uchiyama I."/>
            <person name="Ito T."/>
            <person name="Fujiyama A."/>
            <person name="Inagaki F."/>
            <person name="Takami H."/>
        </authorList>
    </citation>
    <scope>NUCLEOTIDE SEQUENCE</scope>
    <source>
        <strain evidence="1">Expedition CK06-06</strain>
    </source>
</reference>
<proteinExistence type="predicted"/>
<organism evidence="1">
    <name type="scientific">marine sediment metagenome</name>
    <dbReference type="NCBI Taxonomy" id="412755"/>
    <lineage>
        <taxon>unclassified sequences</taxon>
        <taxon>metagenomes</taxon>
        <taxon>ecological metagenomes</taxon>
    </lineage>
</organism>
<gene>
    <name evidence="1" type="ORF">S01H1_50961</name>
</gene>
<evidence type="ECO:0000313" key="1">
    <source>
        <dbReference type="EMBL" id="GAG19337.1"/>
    </source>
</evidence>
<feature type="non-terminal residue" evidence="1">
    <location>
        <position position="1"/>
    </location>
</feature>